<proteinExistence type="predicted"/>
<protein>
    <submittedName>
        <fullName evidence="2">Helix-turn-helix domain-containing protein</fullName>
    </submittedName>
</protein>
<accession>A0ABZ1AZE7</accession>
<reference evidence="2 3" key="1">
    <citation type="submission" date="2023-12" db="EMBL/GenBank/DDBJ databases">
        <title>Blastococcus brunescens sp. nov., an actonobacterium isolated from sandstone collected in sahara desert.</title>
        <authorList>
            <person name="Gtari M."/>
            <person name="Ghodhbane F."/>
        </authorList>
    </citation>
    <scope>NUCLEOTIDE SEQUENCE [LARGE SCALE GENOMIC DNA]</scope>
    <source>
        <strain evidence="2 3">BMG 8361</strain>
    </source>
</reference>
<keyword evidence="3" id="KW-1185">Reference proteome</keyword>
<dbReference type="EMBL" id="CP141261">
    <property type="protein sequence ID" value="WRL63942.1"/>
    <property type="molecule type" value="Genomic_DNA"/>
</dbReference>
<dbReference type="InterPro" id="IPR001387">
    <property type="entry name" value="Cro/C1-type_HTH"/>
</dbReference>
<feature type="domain" description="HTH cro/C1-type" evidence="1">
    <location>
        <begin position="14"/>
        <end position="68"/>
    </location>
</feature>
<dbReference type="PANTHER" id="PTHR35010">
    <property type="entry name" value="BLL4672 PROTEIN-RELATED"/>
    <property type="match status" value="1"/>
</dbReference>
<dbReference type="PANTHER" id="PTHR35010:SF4">
    <property type="entry name" value="BLL5781 PROTEIN"/>
    <property type="match status" value="1"/>
</dbReference>
<dbReference type="PROSITE" id="PS50943">
    <property type="entry name" value="HTH_CROC1"/>
    <property type="match status" value="1"/>
</dbReference>
<evidence type="ECO:0000313" key="3">
    <source>
        <dbReference type="Proteomes" id="UP001324287"/>
    </source>
</evidence>
<dbReference type="InterPro" id="IPR010982">
    <property type="entry name" value="Lambda_DNA-bd_dom_sf"/>
</dbReference>
<dbReference type="Gene3D" id="1.10.260.40">
    <property type="entry name" value="lambda repressor-like DNA-binding domains"/>
    <property type="match status" value="1"/>
</dbReference>
<dbReference type="Pfam" id="PF17765">
    <property type="entry name" value="MLTR_LBD"/>
    <property type="match status" value="1"/>
</dbReference>
<dbReference type="InterPro" id="IPR041413">
    <property type="entry name" value="MLTR_LBD"/>
</dbReference>
<dbReference type="Proteomes" id="UP001324287">
    <property type="component" value="Chromosome"/>
</dbReference>
<gene>
    <name evidence="2" type="ORF">U6N30_30795</name>
</gene>
<dbReference type="Pfam" id="PF13560">
    <property type="entry name" value="HTH_31"/>
    <property type="match status" value="1"/>
</dbReference>
<dbReference type="RefSeq" id="WP_324275272.1">
    <property type="nucleotide sequence ID" value="NZ_CP141261.1"/>
</dbReference>
<evidence type="ECO:0000313" key="2">
    <source>
        <dbReference type="EMBL" id="WRL63942.1"/>
    </source>
</evidence>
<dbReference type="SMART" id="SM00530">
    <property type="entry name" value="HTH_XRE"/>
    <property type="match status" value="1"/>
</dbReference>
<dbReference type="SUPFAM" id="SSF47413">
    <property type="entry name" value="lambda repressor-like DNA-binding domains"/>
    <property type="match status" value="1"/>
</dbReference>
<name>A0ABZ1AZE7_9ACTN</name>
<dbReference type="CDD" id="cd00093">
    <property type="entry name" value="HTH_XRE"/>
    <property type="match status" value="1"/>
</dbReference>
<evidence type="ECO:0000259" key="1">
    <source>
        <dbReference type="PROSITE" id="PS50943"/>
    </source>
</evidence>
<organism evidence="2 3">
    <name type="scientific">Blastococcus brunescens</name>
    <dbReference type="NCBI Taxonomy" id="1564165"/>
    <lineage>
        <taxon>Bacteria</taxon>
        <taxon>Bacillati</taxon>
        <taxon>Actinomycetota</taxon>
        <taxon>Actinomycetes</taxon>
        <taxon>Geodermatophilales</taxon>
        <taxon>Geodermatophilaceae</taxon>
        <taxon>Blastococcus</taxon>
    </lineage>
</organism>
<sequence>MTATATRPPVGSLLRTWRQRRRLSQLDLASDAGVSARHLSFVETGRARPSREMVLHLAEQLEVPLRDRNDLLLAAGFAPAYARRGLDDPDMSAVRRALDLVLAAYEPYPAVVVDRSWHLVAGNRSVALLTAGSPRSSSHRRPTCCG</sequence>